<protein>
    <submittedName>
        <fullName evidence="2">ATP synthase subunit I</fullName>
    </submittedName>
</protein>
<accession>A0ABX1E9S5</accession>
<dbReference type="RefSeq" id="WP_168034330.1">
    <property type="nucleotide sequence ID" value="NZ_JAAVNE010000049.1"/>
</dbReference>
<feature type="transmembrane region" description="Helical" evidence="1">
    <location>
        <begin position="6"/>
        <end position="24"/>
    </location>
</feature>
<dbReference type="Pfam" id="PF12966">
    <property type="entry name" value="AtpR"/>
    <property type="match status" value="1"/>
</dbReference>
<keyword evidence="1" id="KW-0812">Transmembrane</keyword>
<keyword evidence="1" id="KW-0472">Membrane</keyword>
<comment type="caution">
    <text evidence="2">The sequence shown here is derived from an EMBL/GenBank/DDBJ whole genome shotgun (WGS) entry which is preliminary data.</text>
</comment>
<keyword evidence="1" id="KW-1133">Transmembrane helix</keyword>
<dbReference type="EMBL" id="JAAVNE010000049">
    <property type="protein sequence ID" value="NKC33606.1"/>
    <property type="molecule type" value="Genomic_DNA"/>
</dbReference>
<dbReference type="InterPro" id="IPR017581">
    <property type="entry name" value="AtpR-like"/>
</dbReference>
<evidence type="ECO:0000256" key="1">
    <source>
        <dbReference type="SAM" id="Phobius"/>
    </source>
</evidence>
<organism evidence="2 3">
    <name type="scientific">Falsiroseomonas selenitidurans</name>
    <dbReference type="NCBI Taxonomy" id="2716335"/>
    <lineage>
        <taxon>Bacteria</taxon>
        <taxon>Pseudomonadati</taxon>
        <taxon>Pseudomonadota</taxon>
        <taxon>Alphaproteobacteria</taxon>
        <taxon>Acetobacterales</taxon>
        <taxon>Roseomonadaceae</taxon>
        <taxon>Falsiroseomonas</taxon>
    </lineage>
</organism>
<sequence>MTIGVSLGLGLLLGWVFFGALWWTTRRMLGGGAVSLLLVCHVGRFALLAGGLVWAARLGVWPLLAMACGITLARLAMMRGIRSIPA</sequence>
<name>A0ABX1E9S5_9PROT</name>
<reference evidence="2 3" key="1">
    <citation type="submission" date="2020-03" db="EMBL/GenBank/DDBJ databases">
        <title>Roseomonas selenitidurans sp. nov. isolated from urban soil.</title>
        <authorList>
            <person name="Liu H."/>
        </authorList>
    </citation>
    <scope>NUCLEOTIDE SEQUENCE [LARGE SCALE GENOMIC DNA]</scope>
    <source>
        <strain evidence="2 3">BU-1</strain>
    </source>
</reference>
<evidence type="ECO:0000313" key="2">
    <source>
        <dbReference type="EMBL" id="NKC33606.1"/>
    </source>
</evidence>
<dbReference type="Proteomes" id="UP000787635">
    <property type="component" value="Unassembled WGS sequence"/>
</dbReference>
<keyword evidence="3" id="KW-1185">Reference proteome</keyword>
<gene>
    <name evidence="2" type="ORF">HEQ75_22275</name>
</gene>
<evidence type="ECO:0000313" key="3">
    <source>
        <dbReference type="Proteomes" id="UP000787635"/>
    </source>
</evidence>
<proteinExistence type="predicted"/>
<feature type="transmembrane region" description="Helical" evidence="1">
    <location>
        <begin position="36"/>
        <end position="54"/>
    </location>
</feature>
<feature type="transmembrane region" description="Helical" evidence="1">
    <location>
        <begin position="60"/>
        <end position="77"/>
    </location>
</feature>